<feature type="compositionally biased region" description="Basic and acidic residues" evidence="1">
    <location>
        <begin position="51"/>
        <end position="62"/>
    </location>
</feature>
<dbReference type="Gene3D" id="2.60.40.2700">
    <property type="match status" value="1"/>
</dbReference>
<sequence length="357" mass="39082">MAGDILDLPQSGLDNLKNLEHDELGRHPPHASRNSTAPHEVPSQLAFSQADAHHVRNTEGTKKVTFGDLVRSSEMDEADSRGYQNDKEPPVNWNSKASATTLDDPNSSYSPYLPPVLEEPSSSFSEAADDDPLPAIEGLQISGEAFPGQQLQACGYSINGTTSCNFEWVRHLDDGSFHYVDGAKQPNYLVTADDVDTYLAIEVQPLDDRKRKGELVRVFANGNNKITCDPVMQSCIEKTLYAGHASYKLSFSSGYLGIWEPATLAIKRDVYSIKCSGPSDGVVTEKFSPSTIVSIPYGNLTDFSIVDSTGAEHILRADSNSTDISSSRDTIVLVLRFFILKAGEKKKGKKRGLFFNK</sequence>
<comment type="caution">
    <text evidence="4">The sequence shown here is derived from an EMBL/GenBank/DDBJ whole genome shotgun (WGS) entry which is preliminary data.</text>
</comment>
<feature type="compositionally biased region" description="Basic and acidic residues" evidence="1">
    <location>
        <begin position="71"/>
        <end position="89"/>
    </location>
</feature>
<dbReference type="Pfam" id="PF23197">
    <property type="entry name" value="IG_AIR9"/>
    <property type="match status" value="1"/>
</dbReference>
<accession>A0A2G9H0N3</accession>
<dbReference type="STRING" id="429701.A0A2G9H0N3"/>
<gene>
    <name evidence="4" type="ORF">CDL12_16313</name>
</gene>
<feature type="domain" description="AIR9-like A9" evidence="3">
    <location>
        <begin position="137"/>
        <end position="218"/>
    </location>
</feature>
<feature type="region of interest" description="Disordered" evidence="1">
    <location>
        <begin position="1"/>
        <end position="128"/>
    </location>
</feature>
<dbReference type="FunFam" id="2.60.40.2700:FF:000001">
    <property type="entry name" value="Transmembrane protein"/>
    <property type="match status" value="1"/>
</dbReference>
<feature type="domain" description="DUF7046" evidence="2">
    <location>
        <begin position="227"/>
        <end position="253"/>
    </location>
</feature>
<dbReference type="PANTHER" id="PTHR31149:SF10">
    <property type="entry name" value="OS05G0100900 PROTEIN"/>
    <property type="match status" value="1"/>
</dbReference>
<keyword evidence="5" id="KW-1185">Reference proteome</keyword>
<name>A0A2G9H0N3_9LAMI</name>
<organism evidence="4 5">
    <name type="scientific">Handroanthus impetiginosus</name>
    <dbReference type="NCBI Taxonomy" id="429701"/>
    <lineage>
        <taxon>Eukaryota</taxon>
        <taxon>Viridiplantae</taxon>
        <taxon>Streptophyta</taxon>
        <taxon>Embryophyta</taxon>
        <taxon>Tracheophyta</taxon>
        <taxon>Spermatophyta</taxon>
        <taxon>Magnoliopsida</taxon>
        <taxon>eudicotyledons</taxon>
        <taxon>Gunneridae</taxon>
        <taxon>Pentapetalae</taxon>
        <taxon>asterids</taxon>
        <taxon>lamiids</taxon>
        <taxon>Lamiales</taxon>
        <taxon>Bignoniaceae</taxon>
        <taxon>Crescentiina</taxon>
        <taxon>Tabebuia alliance</taxon>
        <taxon>Handroanthus</taxon>
    </lineage>
</organism>
<evidence type="ECO:0000313" key="4">
    <source>
        <dbReference type="EMBL" id="PIN11082.1"/>
    </source>
</evidence>
<evidence type="ECO:0000256" key="1">
    <source>
        <dbReference type="SAM" id="MobiDB-lite"/>
    </source>
</evidence>
<feature type="compositionally biased region" description="Basic and acidic residues" evidence="1">
    <location>
        <begin position="17"/>
        <end position="26"/>
    </location>
</feature>
<dbReference type="EMBL" id="NKXS01003037">
    <property type="protein sequence ID" value="PIN11082.1"/>
    <property type="molecule type" value="Genomic_DNA"/>
</dbReference>
<dbReference type="Proteomes" id="UP000231279">
    <property type="component" value="Unassembled WGS sequence"/>
</dbReference>
<dbReference type="OrthoDB" id="1937889at2759"/>
<dbReference type="InterPro" id="IPR055474">
    <property type="entry name" value="DUF7046"/>
</dbReference>
<feature type="domain" description="DUF7046" evidence="2">
    <location>
        <begin position="254"/>
        <end position="350"/>
    </location>
</feature>
<dbReference type="GO" id="GO:0005886">
    <property type="term" value="C:plasma membrane"/>
    <property type="evidence" value="ECO:0007669"/>
    <property type="project" value="TreeGrafter"/>
</dbReference>
<dbReference type="AlphaFoldDB" id="A0A2G9H0N3"/>
<dbReference type="PANTHER" id="PTHR31149">
    <property type="entry name" value="EXPRESSED PROTEIN"/>
    <property type="match status" value="1"/>
</dbReference>
<dbReference type="InterPro" id="IPR056284">
    <property type="entry name" value="AIR9-like_A9"/>
</dbReference>
<evidence type="ECO:0000313" key="5">
    <source>
        <dbReference type="Proteomes" id="UP000231279"/>
    </source>
</evidence>
<protein>
    <submittedName>
        <fullName evidence="4">Uncharacterized protein</fullName>
    </submittedName>
</protein>
<dbReference type="Pfam" id="PF23080">
    <property type="entry name" value="DUF7046"/>
    <property type="match status" value="2"/>
</dbReference>
<reference evidence="5" key="1">
    <citation type="journal article" date="2018" name="Gigascience">
        <title>Genome assembly of the Pink Ipe (Handroanthus impetiginosus, Bignoniaceae), a highly valued, ecologically keystone Neotropical timber forest tree.</title>
        <authorList>
            <person name="Silva-Junior O.B."/>
            <person name="Grattapaglia D."/>
            <person name="Novaes E."/>
            <person name="Collevatti R.G."/>
        </authorList>
    </citation>
    <scope>NUCLEOTIDE SEQUENCE [LARGE SCALE GENOMIC DNA]</scope>
    <source>
        <strain evidence="5">cv. UFG-1</strain>
    </source>
</reference>
<feature type="compositionally biased region" description="Polar residues" evidence="1">
    <location>
        <begin position="92"/>
        <end position="110"/>
    </location>
</feature>
<evidence type="ECO:0000259" key="3">
    <source>
        <dbReference type="Pfam" id="PF23197"/>
    </source>
</evidence>
<proteinExistence type="predicted"/>
<evidence type="ECO:0000259" key="2">
    <source>
        <dbReference type="Pfam" id="PF23080"/>
    </source>
</evidence>